<evidence type="ECO:0000313" key="6">
    <source>
        <dbReference type="Proteomes" id="UP000590811"/>
    </source>
</evidence>
<reference evidence="3 6" key="2">
    <citation type="submission" date="2020-08" db="EMBL/GenBank/DDBJ databases">
        <title>Genomic Encyclopedia of Type Strains, Phase IV (KMG-V): Genome sequencing to study the core and pangenomes of soil and plant-associated prokaryotes.</title>
        <authorList>
            <person name="Whitman W."/>
        </authorList>
    </citation>
    <scope>NUCLEOTIDE SEQUENCE [LARGE SCALE GENOMIC DNA]</scope>
    <source>
        <strain evidence="3 6">B3ACCR2</strain>
    </source>
</reference>
<comment type="caution">
    <text evidence="4">The sequence shown here is derived from an EMBL/GenBank/DDBJ whole genome shotgun (WGS) entry which is preliminary data.</text>
</comment>
<evidence type="ECO:0000313" key="3">
    <source>
        <dbReference type="EMBL" id="MBB2986970.1"/>
    </source>
</evidence>
<dbReference type="PRINTS" id="PR00081">
    <property type="entry name" value="GDHRDH"/>
</dbReference>
<sequence>MSDAAGRPRLHEGAVAVVTGASRGIGLGIAERLVADGARVVVTARKAEALAEAVDRLGGPEHALGVAGNAADEAHQDEVLAAARETFGGLHLLVNNTGINPAYGPMLDSDLDVARKVLDVNVVAAFSWIRKAVAAGLGDAGHPGAVVNVASVAGLGASGVIGWYGVSKAALIHLTTELGYELGPDVRVNAVAPAVVKTRFAEALYEGREEKVASRYPMRRLGVPEDVAGAVSFLLGRDASWVTGQTLTVDGGVTLAGGV</sequence>
<dbReference type="Pfam" id="PF13561">
    <property type="entry name" value="adh_short_C2"/>
    <property type="match status" value="1"/>
</dbReference>
<dbReference type="InterPro" id="IPR036291">
    <property type="entry name" value="NAD(P)-bd_dom_sf"/>
</dbReference>
<dbReference type="Proteomes" id="UP000278440">
    <property type="component" value="Unassembled WGS sequence"/>
</dbReference>
<dbReference type="EMBL" id="JACHVT010000004">
    <property type="protein sequence ID" value="MBB2986970.1"/>
    <property type="molecule type" value="Genomic_DNA"/>
</dbReference>
<dbReference type="RefSeq" id="WP_245963400.1">
    <property type="nucleotide sequence ID" value="NZ_JACHVT010000004.1"/>
</dbReference>
<evidence type="ECO:0000256" key="1">
    <source>
        <dbReference type="ARBA" id="ARBA00006484"/>
    </source>
</evidence>
<evidence type="ECO:0000256" key="2">
    <source>
        <dbReference type="ARBA" id="ARBA00023002"/>
    </source>
</evidence>
<name>A0A495XR93_9MICO</name>
<dbReference type="GO" id="GO:0016491">
    <property type="term" value="F:oxidoreductase activity"/>
    <property type="evidence" value="ECO:0007669"/>
    <property type="project" value="UniProtKB-KW"/>
</dbReference>
<dbReference type="CDD" id="cd05233">
    <property type="entry name" value="SDR_c"/>
    <property type="match status" value="1"/>
</dbReference>
<dbReference type="FunFam" id="3.40.50.720:FF:000084">
    <property type="entry name" value="Short-chain dehydrogenase reductase"/>
    <property type="match status" value="1"/>
</dbReference>
<organism evidence="4 5">
    <name type="scientific">Terracoccus luteus</name>
    <dbReference type="NCBI Taxonomy" id="53356"/>
    <lineage>
        <taxon>Bacteria</taxon>
        <taxon>Bacillati</taxon>
        <taxon>Actinomycetota</taxon>
        <taxon>Actinomycetes</taxon>
        <taxon>Micrococcales</taxon>
        <taxon>Intrasporangiaceae</taxon>
        <taxon>Terracoccus</taxon>
    </lineage>
</organism>
<evidence type="ECO:0000313" key="4">
    <source>
        <dbReference type="EMBL" id="RKT77020.1"/>
    </source>
</evidence>
<keyword evidence="5" id="KW-1185">Reference proteome</keyword>
<protein>
    <submittedName>
        <fullName evidence="4">3-oxoacyl-[acyl-carrier protein] reductase</fullName>
    </submittedName>
    <submittedName>
        <fullName evidence="3">NAD(P)-dependent dehydrogenase (Short-subunit alcohol dehydrogenase family)</fullName>
    </submittedName>
</protein>
<gene>
    <name evidence="4" type="ORF">DFJ68_0431</name>
    <name evidence="3" type="ORF">FHW14_002135</name>
</gene>
<dbReference type="PANTHER" id="PTHR43943:SF2">
    <property type="entry name" value="DEHYDROGENASE_REDUCTASE 4"/>
    <property type="match status" value="1"/>
</dbReference>
<dbReference type="PANTHER" id="PTHR43943">
    <property type="entry name" value="DEHYDROGENASE/REDUCTASE (SDR FAMILY) MEMBER 4"/>
    <property type="match status" value="1"/>
</dbReference>
<dbReference type="InterPro" id="IPR020904">
    <property type="entry name" value="Sc_DH/Rdtase_CS"/>
</dbReference>
<dbReference type="SUPFAM" id="SSF51735">
    <property type="entry name" value="NAD(P)-binding Rossmann-fold domains"/>
    <property type="match status" value="1"/>
</dbReference>
<dbReference type="Proteomes" id="UP000590811">
    <property type="component" value="Unassembled WGS sequence"/>
</dbReference>
<dbReference type="PROSITE" id="PS00061">
    <property type="entry name" value="ADH_SHORT"/>
    <property type="match status" value="1"/>
</dbReference>
<dbReference type="EMBL" id="RBXT01000001">
    <property type="protein sequence ID" value="RKT77020.1"/>
    <property type="molecule type" value="Genomic_DNA"/>
</dbReference>
<dbReference type="NCBIfam" id="NF005559">
    <property type="entry name" value="PRK07231.1"/>
    <property type="match status" value="1"/>
</dbReference>
<evidence type="ECO:0000313" key="5">
    <source>
        <dbReference type="Proteomes" id="UP000278440"/>
    </source>
</evidence>
<dbReference type="PRINTS" id="PR00080">
    <property type="entry name" value="SDRFAMILY"/>
</dbReference>
<accession>A0A495XR93</accession>
<dbReference type="Gene3D" id="3.40.50.720">
    <property type="entry name" value="NAD(P)-binding Rossmann-like Domain"/>
    <property type="match status" value="1"/>
</dbReference>
<dbReference type="AlphaFoldDB" id="A0A495XR93"/>
<reference evidence="4 5" key="1">
    <citation type="submission" date="2018-10" db="EMBL/GenBank/DDBJ databases">
        <title>Sequencing the genomes of 1000 actinobacteria strains.</title>
        <authorList>
            <person name="Klenk H.-P."/>
        </authorList>
    </citation>
    <scope>NUCLEOTIDE SEQUENCE [LARGE SCALE GENOMIC DNA]</scope>
    <source>
        <strain evidence="4 5">DSM 44267</strain>
    </source>
</reference>
<proteinExistence type="inferred from homology"/>
<comment type="similarity">
    <text evidence="1">Belongs to the short-chain dehydrogenases/reductases (SDR) family.</text>
</comment>
<dbReference type="InterPro" id="IPR002347">
    <property type="entry name" value="SDR_fam"/>
</dbReference>
<keyword evidence="2" id="KW-0560">Oxidoreductase</keyword>